<dbReference type="GO" id="GO:0043021">
    <property type="term" value="F:ribonucleoprotein complex binding"/>
    <property type="evidence" value="ECO:0007669"/>
    <property type="project" value="UniProtKB-ARBA"/>
</dbReference>
<dbReference type="AlphaFoldDB" id="A0A8J8TA01"/>
<dbReference type="GO" id="GO:0042254">
    <property type="term" value="P:ribosome biogenesis"/>
    <property type="evidence" value="ECO:0007669"/>
    <property type="project" value="UniProtKB-KW"/>
</dbReference>
<evidence type="ECO:0000256" key="5">
    <source>
        <dbReference type="ARBA" id="ARBA00022723"/>
    </source>
</evidence>
<sequence length="130" mass="14918">MGRLRRKGNPAKNKASYKAKRTRHYKRDADQIVFEDLIPEITHKLLNQPAQEDMPGLGQHYCVTCARYFISSQAKLDHNKTKEHKKRFKTIQTEEPYTIEEAERAGGLRAAKNAPKRVRPAASIDADVKM</sequence>
<dbReference type="OrthoDB" id="24683at2759"/>
<keyword evidence="3" id="KW-0963">Cytoplasm</keyword>
<keyword evidence="4" id="KW-0690">Ribosome biogenesis</keyword>
<keyword evidence="5" id="KW-0479">Metal-binding</keyword>
<dbReference type="Proteomes" id="UP000785679">
    <property type="component" value="Unassembled WGS sequence"/>
</dbReference>
<comment type="similarity">
    <text evidence="9">Belongs to the ZNF593/BUD20 C2H2-type zinc-finger protein family.</text>
</comment>
<gene>
    <name evidence="12" type="ORF">FGO68_gene15383</name>
</gene>
<evidence type="ECO:0000256" key="7">
    <source>
        <dbReference type="ARBA" id="ARBA00022833"/>
    </source>
</evidence>
<dbReference type="GO" id="GO:0005737">
    <property type="term" value="C:cytoplasm"/>
    <property type="evidence" value="ECO:0007669"/>
    <property type="project" value="UniProtKB-SubCell"/>
</dbReference>
<dbReference type="InterPro" id="IPR051879">
    <property type="entry name" value="C2H2-ZF_Maturation_Protein"/>
</dbReference>
<comment type="caution">
    <text evidence="12">The sequence shown here is derived from an EMBL/GenBank/DDBJ whole genome shotgun (WGS) entry which is preliminary data.</text>
</comment>
<dbReference type="InterPro" id="IPR036236">
    <property type="entry name" value="Znf_C2H2_sf"/>
</dbReference>
<dbReference type="InterPro" id="IPR022755">
    <property type="entry name" value="Znf_C2H2_jaz"/>
</dbReference>
<dbReference type="PANTHER" id="PTHR46095">
    <property type="entry name" value="ZINC FINGER PROTEIN 593"/>
    <property type="match status" value="1"/>
</dbReference>
<dbReference type="PANTHER" id="PTHR46095:SF1">
    <property type="entry name" value="ZINC FINGER PROTEIN 593"/>
    <property type="match status" value="1"/>
</dbReference>
<comment type="subcellular location">
    <subcellularLocation>
        <location evidence="2">Cytoplasm</location>
    </subcellularLocation>
    <subcellularLocation>
        <location evidence="1">Nucleus</location>
    </subcellularLocation>
</comment>
<protein>
    <recommendedName>
        <fullName evidence="11">C2H2-type domain-containing protein</fullName>
    </recommendedName>
</protein>
<evidence type="ECO:0000256" key="8">
    <source>
        <dbReference type="ARBA" id="ARBA00023242"/>
    </source>
</evidence>
<dbReference type="GO" id="GO:0003676">
    <property type="term" value="F:nucleic acid binding"/>
    <property type="evidence" value="ECO:0007669"/>
    <property type="project" value="InterPro"/>
</dbReference>
<evidence type="ECO:0000256" key="3">
    <source>
        <dbReference type="ARBA" id="ARBA00022490"/>
    </source>
</evidence>
<evidence type="ECO:0000313" key="12">
    <source>
        <dbReference type="EMBL" id="TNV86778.1"/>
    </source>
</evidence>
<reference evidence="12" key="1">
    <citation type="submission" date="2019-06" db="EMBL/GenBank/DDBJ databases">
        <authorList>
            <person name="Zheng W."/>
        </authorList>
    </citation>
    <scope>NUCLEOTIDE SEQUENCE</scope>
    <source>
        <strain evidence="12">QDHG01</strain>
    </source>
</reference>
<feature type="region of interest" description="Disordered" evidence="10">
    <location>
        <begin position="108"/>
        <end position="130"/>
    </location>
</feature>
<feature type="domain" description="C2H2-type" evidence="11">
    <location>
        <begin position="62"/>
        <end position="84"/>
    </location>
</feature>
<accession>A0A8J8TA01</accession>
<dbReference type="Pfam" id="PF12171">
    <property type="entry name" value="zf-C2H2_jaz"/>
    <property type="match status" value="1"/>
</dbReference>
<evidence type="ECO:0000256" key="9">
    <source>
        <dbReference type="ARBA" id="ARBA00038064"/>
    </source>
</evidence>
<evidence type="ECO:0000256" key="2">
    <source>
        <dbReference type="ARBA" id="ARBA00004496"/>
    </source>
</evidence>
<dbReference type="PROSITE" id="PS00028">
    <property type="entry name" value="ZINC_FINGER_C2H2_1"/>
    <property type="match status" value="1"/>
</dbReference>
<organism evidence="12 13">
    <name type="scientific">Halteria grandinella</name>
    <dbReference type="NCBI Taxonomy" id="5974"/>
    <lineage>
        <taxon>Eukaryota</taxon>
        <taxon>Sar</taxon>
        <taxon>Alveolata</taxon>
        <taxon>Ciliophora</taxon>
        <taxon>Intramacronucleata</taxon>
        <taxon>Spirotrichea</taxon>
        <taxon>Stichotrichia</taxon>
        <taxon>Sporadotrichida</taxon>
        <taxon>Halteriidae</taxon>
        <taxon>Halteria</taxon>
    </lineage>
</organism>
<evidence type="ECO:0000256" key="6">
    <source>
        <dbReference type="ARBA" id="ARBA00022771"/>
    </source>
</evidence>
<dbReference type="EMBL" id="RRYP01000839">
    <property type="protein sequence ID" value="TNV86778.1"/>
    <property type="molecule type" value="Genomic_DNA"/>
</dbReference>
<dbReference type="SMART" id="SM00451">
    <property type="entry name" value="ZnF_U1"/>
    <property type="match status" value="1"/>
</dbReference>
<evidence type="ECO:0000256" key="4">
    <source>
        <dbReference type="ARBA" id="ARBA00022517"/>
    </source>
</evidence>
<proteinExistence type="inferred from homology"/>
<evidence type="ECO:0000313" key="13">
    <source>
        <dbReference type="Proteomes" id="UP000785679"/>
    </source>
</evidence>
<evidence type="ECO:0000256" key="1">
    <source>
        <dbReference type="ARBA" id="ARBA00004123"/>
    </source>
</evidence>
<dbReference type="GO" id="GO:0005634">
    <property type="term" value="C:nucleus"/>
    <property type="evidence" value="ECO:0007669"/>
    <property type="project" value="UniProtKB-SubCell"/>
</dbReference>
<keyword evidence="13" id="KW-1185">Reference proteome</keyword>
<feature type="region of interest" description="Disordered" evidence="10">
    <location>
        <begin position="1"/>
        <end position="23"/>
    </location>
</feature>
<dbReference type="GO" id="GO:0008270">
    <property type="term" value="F:zinc ion binding"/>
    <property type="evidence" value="ECO:0007669"/>
    <property type="project" value="UniProtKB-KW"/>
</dbReference>
<dbReference type="SUPFAM" id="SSF57667">
    <property type="entry name" value="beta-beta-alpha zinc fingers"/>
    <property type="match status" value="1"/>
</dbReference>
<keyword evidence="6" id="KW-0863">Zinc-finger</keyword>
<dbReference type="Gene3D" id="3.30.160.60">
    <property type="entry name" value="Classic Zinc Finger"/>
    <property type="match status" value="1"/>
</dbReference>
<dbReference type="InterPro" id="IPR013087">
    <property type="entry name" value="Znf_C2H2_type"/>
</dbReference>
<keyword evidence="8" id="KW-0539">Nucleus</keyword>
<dbReference type="InterPro" id="IPR003604">
    <property type="entry name" value="Matrin/U1-like-C_Znf_C2H2"/>
</dbReference>
<keyword evidence="7" id="KW-0862">Zinc</keyword>
<dbReference type="FunFam" id="3.30.160.60:FF:000299">
    <property type="entry name" value="Zinc finger protein 593"/>
    <property type="match status" value="1"/>
</dbReference>
<evidence type="ECO:0000259" key="11">
    <source>
        <dbReference type="PROSITE" id="PS00028"/>
    </source>
</evidence>
<evidence type="ECO:0000256" key="10">
    <source>
        <dbReference type="SAM" id="MobiDB-lite"/>
    </source>
</evidence>
<name>A0A8J8TA01_HALGN</name>